<proteinExistence type="predicted"/>
<dbReference type="EMBL" id="FOZW01000001">
    <property type="protein sequence ID" value="SFS42216.1"/>
    <property type="molecule type" value="Genomic_DNA"/>
</dbReference>
<feature type="signal peptide" evidence="1">
    <location>
        <begin position="1"/>
        <end position="25"/>
    </location>
</feature>
<dbReference type="Proteomes" id="UP000199392">
    <property type="component" value="Unassembled WGS sequence"/>
</dbReference>
<accession>A0A1I6PPV4</accession>
<organism evidence="2 3">
    <name type="scientific">Alloyangia pacifica</name>
    <dbReference type="NCBI Taxonomy" id="311180"/>
    <lineage>
        <taxon>Bacteria</taxon>
        <taxon>Pseudomonadati</taxon>
        <taxon>Pseudomonadota</taxon>
        <taxon>Alphaproteobacteria</taxon>
        <taxon>Rhodobacterales</taxon>
        <taxon>Roseobacteraceae</taxon>
        <taxon>Alloyangia</taxon>
    </lineage>
</organism>
<sequence>MKGLGLSVALTLAVALPMVPRAAMAADTAPEALRLVVGESTAGQTLSDRAVGYLCQLRVAYSQRWVPPILFIAHDPESGRVVISDPLTLYLNGGLPVSGKVASETTRRISFTWEYPVGTIARQARPMLYRAGIDKETGRVIVTAIPAGLDTIFQADGRCEAQPIEGNSAQP</sequence>
<reference evidence="3" key="1">
    <citation type="submission" date="2016-10" db="EMBL/GenBank/DDBJ databases">
        <authorList>
            <person name="Varghese N."/>
            <person name="Submissions S."/>
        </authorList>
    </citation>
    <scope>NUCLEOTIDE SEQUENCE [LARGE SCALE GENOMIC DNA]</scope>
    <source>
        <strain evidence="3">DSM 26894</strain>
    </source>
</reference>
<dbReference type="STRING" id="311180.SAMN04488050_101688"/>
<evidence type="ECO:0000313" key="2">
    <source>
        <dbReference type="EMBL" id="SFS42216.1"/>
    </source>
</evidence>
<keyword evidence="3" id="KW-1185">Reference proteome</keyword>
<name>A0A1I6PPV4_9RHOB</name>
<feature type="chain" id="PRO_5011728430" evidence="1">
    <location>
        <begin position="26"/>
        <end position="171"/>
    </location>
</feature>
<gene>
    <name evidence="2" type="ORF">SAMN04488050_101688</name>
</gene>
<dbReference type="AlphaFoldDB" id="A0A1I6PPV4"/>
<evidence type="ECO:0000313" key="3">
    <source>
        <dbReference type="Proteomes" id="UP000199392"/>
    </source>
</evidence>
<keyword evidence="1" id="KW-0732">Signal</keyword>
<dbReference type="RefSeq" id="WP_092421796.1">
    <property type="nucleotide sequence ID" value="NZ_FNCL01000002.1"/>
</dbReference>
<protein>
    <submittedName>
        <fullName evidence="2">Uncharacterized protein</fullName>
    </submittedName>
</protein>
<evidence type="ECO:0000256" key="1">
    <source>
        <dbReference type="SAM" id="SignalP"/>
    </source>
</evidence>
<dbReference type="OrthoDB" id="7849141at2"/>